<protein>
    <submittedName>
        <fullName evidence="2">DUF1634 domain-containing protein</fullName>
    </submittedName>
</protein>
<proteinExistence type="predicted"/>
<keyword evidence="3" id="KW-1185">Reference proteome</keyword>
<name>A0A317T6P6_9CHLB</name>
<feature type="transmembrane region" description="Helical" evidence="1">
    <location>
        <begin position="89"/>
        <end position="108"/>
    </location>
</feature>
<dbReference type="Proteomes" id="UP000246278">
    <property type="component" value="Unassembled WGS sequence"/>
</dbReference>
<keyword evidence="1" id="KW-0812">Transmembrane</keyword>
<evidence type="ECO:0000313" key="2">
    <source>
        <dbReference type="EMBL" id="PWW81141.1"/>
    </source>
</evidence>
<dbReference type="EMBL" id="PDNZ01000009">
    <property type="protein sequence ID" value="PWW81141.1"/>
    <property type="molecule type" value="Genomic_DNA"/>
</dbReference>
<dbReference type="OrthoDB" id="598268at2"/>
<reference evidence="3" key="1">
    <citation type="submission" date="2017-10" db="EMBL/GenBank/DDBJ databases">
        <authorList>
            <person name="Gaisin V.A."/>
            <person name="Rysina M.S."/>
            <person name="Grouzdev D.S."/>
        </authorList>
    </citation>
    <scope>NUCLEOTIDE SEQUENCE [LARGE SCALE GENOMIC DNA]</scope>
    <source>
        <strain evidence="3">V1</strain>
    </source>
</reference>
<organism evidence="2 3">
    <name type="scientific">Prosthecochloris marina</name>
    <dbReference type="NCBI Taxonomy" id="2017681"/>
    <lineage>
        <taxon>Bacteria</taxon>
        <taxon>Pseudomonadati</taxon>
        <taxon>Chlorobiota</taxon>
        <taxon>Chlorobiia</taxon>
        <taxon>Chlorobiales</taxon>
        <taxon>Chlorobiaceae</taxon>
        <taxon>Prosthecochloris</taxon>
    </lineage>
</organism>
<keyword evidence="1" id="KW-0472">Membrane</keyword>
<dbReference type="AlphaFoldDB" id="A0A317T6P6"/>
<feature type="transmembrane region" description="Helical" evidence="1">
    <location>
        <begin position="18"/>
        <end position="39"/>
    </location>
</feature>
<dbReference type="RefSeq" id="WP_110024122.1">
    <property type="nucleotide sequence ID" value="NZ_PDNZ01000009.1"/>
</dbReference>
<comment type="caution">
    <text evidence="2">The sequence shown here is derived from an EMBL/GenBank/DDBJ whole genome shotgun (WGS) entry which is preliminary data.</text>
</comment>
<accession>A0A317T6P6</accession>
<keyword evidence="1" id="KW-1133">Transmembrane helix</keyword>
<sequence length="138" mass="15045">MNNNHAHPNNAQLVYARVLHWVSTLGIVFVVSGFAVYVFELLPHSVSIDDIARNWHLSAAELNRQFHLPTGWAWVSDILKGDVLSFASIAYLAAATIVCLVAVTGVFFDEKNVIYSVISILQILVLVFAASGIIGSGH</sequence>
<evidence type="ECO:0000256" key="1">
    <source>
        <dbReference type="SAM" id="Phobius"/>
    </source>
</evidence>
<evidence type="ECO:0000313" key="3">
    <source>
        <dbReference type="Proteomes" id="UP000246278"/>
    </source>
</evidence>
<gene>
    <name evidence="2" type="ORF">CR164_11365</name>
</gene>
<feature type="transmembrane region" description="Helical" evidence="1">
    <location>
        <begin position="114"/>
        <end position="134"/>
    </location>
</feature>